<dbReference type="InParanoid" id="A0A1S3JFN7"/>
<dbReference type="OrthoDB" id="5980999at2759"/>
<gene>
    <name evidence="3" type="primary">LOC106172813</name>
</gene>
<dbReference type="KEGG" id="lak:106172813"/>
<dbReference type="InterPro" id="IPR046496">
    <property type="entry name" value="DUF6589"/>
</dbReference>
<proteinExistence type="predicted"/>
<keyword evidence="2" id="KW-1185">Reference proteome</keyword>
<protein>
    <submittedName>
        <fullName evidence="3">Uncharacterized protein LOC106172813</fullName>
    </submittedName>
</protein>
<reference evidence="3" key="1">
    <citation type="submission" date="2025-08" db="UniProtKB">
        <authorList>
            <consortium name="RefSeq"/>
        </authorList>
    </citation>
    <scope>IDENTIFICATION</scope>
    <source>
        <tissue evidence="3">Gonads</tissue>
    </source>
</reference>
<sequence>MSHESKRNIVDEYASYSEERIIQSVAKGKDFKLNGDNLDIYVSTNDIRIDNKNRDYHYFASDVTFDRVDTSCLDDSKPLGDIDSVTYKNFVSSVDEDTVYKDSLKVILARVLCDNVPGFGWMKAVIPKHIAHNLEDVMCQKSEIHWLPIMLKNEACYSDCIQIMDEYEKMITSWFNKAHRGSELSKVQVPVGGDQLTRVRLEGAKNLKAGALTKTDRLEHLNPIIIEMFHTRQDLLEKLYKNLFKSESGRDKGTLCHLKILIERNNVNGKVKGRFEAHEDFIFTSGCAYFLSFIMDLFQMETLEDDPKHQLLKYNIKMMHLKDKEKIFSEIMTIITDKLVVSFPKEEQDSKILLLLTVLGHQLKVYANKDGKLLVFDIIINSIKYSIKIDEQKARLGCSVPLPNGVSIFVVTSDEHDDLYNYASQLLQWYFLILSMKDAIKEGDTIRNNIHLKFSIPIFFKHSPLSKYMEECIDYIFKTEVILSEKMALRVKAGSFVNLSGRKGENKAADLHKENEVLVLKELIRGLGANKTEKSIVRVSKSALVIRDVTANFDKMLCIPEKKTRHKKRSFENDVKAILKVIVPLKIWKKERGRALAHYRNIDCSPFTIDRTKFQTTVNGIIGRLKRGIVIPQCESDEETDDSS</sequence>
<evidence type="ECO:0000313" key="3">
    <source>
        <dbReference type="RefSeq" id="XP_013409173.1"/>
    </source>
</evidence>
<evidence type="ECO:0000259" key="1">
    <source>
        <dbReference type="Pfam" id="PF20231"/>
    </source>
</evidence>
<name>A0A1S3JFN7_LINAN</name>
<dbReference type="Proteomes" id="UP000085678">
    <property type="component" value="Unplaced"/>
</dbReference>
<feature type="domain" description="DUF6589" evidence="1">
    <location>
        <begin position="88"/>
        <end position="566"/>
    </location>
</feature>
<dbReference type="GeneID" id="106172813"/>
<dbReference type="AlphaFoldDB" id="A0A1S3JFN7"/>
<evidence type="ECO:0000313" key="2">
    <source>
        <dbReference type="Proteomes" id="UP000085678"/>
    </source>
</evidence>
<dbReference type="Pfam" id="PF20231">
    <property type="entry name" value="DUF6589"/>
    <property type="match status" value="1"/>
</dbReference>
<dbReference type="RefSeq" id="XP_013409173.1">
    <property type="nucleotide sequence ID" value="XM_013553719.1"/>
</dbReference>
<accession>A0A1S3JFN7</accession>
<organism evidence="2 3">
    <name type="scientific">Lingula anatina</name>
    <name type="common">Brachiopod</name>
    <name type="synonym">Lingula unguis</name>
    <dbReference type="NCBI Taxonomy" id="7574"/>
    <lineage>
        <taxon>Eukaryota</taxon>
        <taxon>Metazoa</taxon>
        <taxon>Spiralia</taxon>
        <taxon>Lophotrochozoa</taxon>
        <taxon>Brachiopoda</taxon>
        <taxon>Linguliformea</taxon>
        <taxon>Lingulata</taxon>
        <taxon>Lingulida</taxon>
        <taxon>Linguloidea</taxon>
        <taxon>Lingulidae</taxon>
        <taxon>Lingula</taxon>
    </lineage>
</organism>